<keyword evidence="4" id="KW-0418">Kinase</keyword>
<dbReference type="InterPro" id="IPR011611">
    <property type="entry name" value="PfkB_dom"/>
</dbReference>
<protein>
    <recommendedName>
        <fullName evidence="6">Tagatose-6-phosphate kinase</fullName>
        <ecNumber evidence="6">2.7.1.144</ecNumber>
    </recommendedName>
</protein>
<dbReference type="RefSeq" id="WP_206103959.1">
    <property type="nucleotide sequence ID" value="NZ_CP070969.1"/>
</dbReference>
<organism evidence="8 9">
    <name type="scientific">Paenibacillus tianjinensis</name>
    <dbReference type="NCBI Taxonomy" id="2810347"/>
    <lineage>
        <taxon>Bacteria</taxon>
        <taxon>Bacillati</taxon>
        <taxon>Bacillota</taxon>
        <taxon>Bacilli</taxon>
        <taxon>Bacillales</taxon>
        <taxon>Paenibacillaceae</taxon>
        <taxon>Paenibacillus</taxon>
    </lineage>
</organism>
<comment type="similarity">
    <text evidence="1">Belongs to the carbohydrate kinase pfkB family.</text>
</comment>
<evidence type="ECO:0000256" key="4">
    <source>
        <dbReference type="ARBA" id="ARBA00022777"/>
    </source>
</evidence>
<evidence type="ECO:0000256" key="3">
    <source>
        <dbReference type="ARBA" id="ARBA00022741"/>
    </source>
</evidence>
<comment type="similarity">
    <text evidence="6">Belongs to the carbohydrate kinase PfkB family. LacC subfamily.</text>
</comment>
<dbReference type="PROSITE" id="PS00583">
    <property type="entry name" value="PFKB_KINASES_1"/>
    <property type="match status" value="1"/>
</dbReference>
<evidence type="ECO:0000313" key="9">
    <source>
        <dbReference type="Proteomes" id="UP000663452"/>
    </source>
</evidence>
<keyword evidence="2 6" id="KW-0808">Transferase</keyword>
<dbReference type="EC" id="2.7.1.144" evidence="6"/>
<evidence type="ECO:0000256" key="2">
    <source>
        <dbReference type="ARBA" id="ARBA00022679"/>
    </source>
</evidence>
<dbReference type="Gene3D" id="3.40.1190.20">
    <property type="match status" value="1"/>
</dbReference>
<reference evidence="8 9" key="1">
    <citation type="submission" date="2021-02" db="EMBL/GenBank/DDBJ databases">
        <title>Paenibacillus tianjinensis sp. nov.</title>
        <authorList>
            <person name="Liu H."/>
        </authorList>
    </citation>
    <scope>NUCLEOTIDE SEQUENCE [LARGE SCALE GENOMIC DNA]</scope>
    <source>
        <strain evidence="8 9">TB2019</strain>
    </source>
</reference>
<accession>A0ABX7LHX8</accession>
<evidence type="ECO:0000256" key="6">
    <source>
        <dbReference type="PIRNR" id="PIRNR000535"/>
    </source>
</evidence>
<dbReference type="CDD" id="cd01164">
    <property type="entry name" value="FruK_PfkB_like"/>
    <property type="match status" value="1"/>
</dbReference>
<keyword evidence="9" id="KW-1185">Reference proteome</keyword>
<dbReference type="EMBL" id="CP070969">
    <property type="protein sequence ID" value="QSF46483.1"/>
    <property type="molecule type" value="Genomic_DNA"/>
</dbReference>
<evidence type="ECO:0000256" key="5">
    <source>
        <dbReference type="ARBA" id="ARBA00022840"/>
    </source>
</evidence>
<evidence type="ECO:0000313" key="8">
    <source>
        <dbReference type="EMBL" id="QSF46483.1"/>
    </source>
</evidence>
<dbReference type="InterPro" id="IPR029056">
    <property type="entry name" value="Ribokinase-like"/>
</dbReference>
<name>A0ABX7LHX8_9BACL</name>
<feature type="domain" description="Carbohydrate kinase PfkB" evidence="7">
    <location>
        <begin position="22"/>
        <end position="287"/>
    </location>
</feature>
<sequence>MIVTLTVNPSVDASTSIDKVVPDHKLRCREASYKPGGGGINVSRAIHRLGGESLALYASGGLHGQLLQHMLEQEGVRQQEIRISGQTRENLIVVEESTGQQFRFDMPGPHFIEGDWKQCLEQLQALAEKPTYVVASGSLPPGCPADFYGRVVETAKQWNARVIVDTSGKALQYAADAGVYLLKPNARELEELVGHGIAGDEELKAAALELIEQGRTEVVVVSLGGQGALLITREGCEHLNAPEVQVLSVVGAGDSLVAGTVYSLERGWPLREAVQFGIASGSAAVMNPERELCKREDTERLFAAMKEADQAGG</sequence>
<comment type="pathway">
    <text evidence="6">Carbohydrate metabolism; D-tagatose 6-phosphate degradation; D-glyceraldehyde 3-phosphate and glycerone phosphate from D-tagatose 6-phosphate: step 1/2.</text>
</comment>
<dbReference type="PIRSF" id="PIRSF000535">
    <property type="entry name" value="1PFK/6PFK/LacC"/>
    <property type="match status" value="1"/>
</dbReference>
<dbReference type="SUPFAM" id="SSF53613">
    <property type="entry name" value="Ribokinase-like"/>
    <property type="match status" value="1"/>
</dbReference>
<dbReference type="InterPro" id="IPR002173">
    <property type="entry name" value="Carboh/pur_kinase_PfkB_CS"/>
</dbReference>
<dbReference type="Proteomes" id="UP000663452">
    <property type="component" value="Chromosome"/>
</dbReference>
<proteinExistence type="inferred from homology"/>
<dbReference type="Pfam" id="PF00294">
    <property type="entry name" value="PfkB"/>
    <property type="match status" value="1"/>
</dbReference>
<dbReference type="NCBIfam" id="TIGR03168">
    <property type="entry name" value="1-PFK"/>
    <property type="match status" value="1"/>
</dbReference>
<keyword evidence="6" id="KW-0423">Lactose metabolism</keyword>
<dbReference type="PANTHER" id="PTHR46566:SF2">
    <property type="entry name" value="ATP-DEPENDENT 6-PHOSPHOFRUCTOKINASE ISOZYME 2"/>
    <property type="match status" value="1"/>
</dbReference>
<evidence type="ECO:0000256" key="1">
    <source>
        <dbReference type="ARBA" id="ARBA00005380"/>
    </source>
</evidence>
<comment type="catalytic activity">
    <reaction evidence="6">
        <text>D-tagatofuranose 6-phosphate + ATP = D-tagatofuranose 1,6-bisphosphate + ADP + H(+)</text>
        <dbReference type="Rhea" id="RHEA:12420"/>
        <dbReference type="ChEBI" id="CHEBI:15378"/>
        <dbReference type="ChEBI" id="CHEBI:30616"/>
        <dbReference type="ChEBI" id="CHEBI:58694"/>
        <dbReference type="ChEBI" id="CHEBI:58695"/>
        <dbReference type="ChEBI" id="CHEBI:456216"/>
        <dbReference type="EC" id="2.7.1.144"/>
    </reaction>
</comment>
<dbReference type="PANTHER" id="PTHR46566">
    <property type="entry name" value="1-PHOSPHOFRUCTOKINASE-RELATED"/>
    <property type="match status" value="1"/>
</dbReference>
<evidence type="ECO:0000259" key="7">
    <source>
        <dbReference type="Pfam" id="PF00294"/>
    </source>
</evidence>
<keyword evidence="5 6" id="KW-0067">ATP-binding</keyword>
<keyword evidence="3 6" id="KW-0547">Nucleotide-binding</keyword>
<gene>
    <name evidence="8" type="ORF">JRJ22_07890</name>
</gene>
<dbReference type="InterPro" id="IPR017583">
    <property type="entry name" value="Tagatose/fructose_Pkinase"/>
</dbReference>